<dbReference type="Proteomes" id="UP001489719">
    <property type="component" value="Unassembled WGS sequence"/>
</dbReference>
<evidence type="ECO:0000313" key="2">
    <source>
        <dbReference type="Proteomes" id="UP001489719"/>
    </source>
</evidence>
<keyword evidence="1" id="KW-0689">Ribosomal protein</keyword>
<keyword evidence="2" id="KW-1185">Reference proteome</keyword>
<protein>
    <submittedName>
        <fullName evidence="1">Ribosomal protein S25</fullName>
    </submittedName>
</protein>
<gene>
    <name evidence="1" type="ORF">V1517DRAFT_313294</name>
</gene>
<sequence>MPPAKQSKAQIAAAASSGGKKTKKKWSKGKVKDKAQHAVTLDQPTYDKLVKDVATYKLVTVSVLVDRMKVNGSVARAALRELEARGTIKQIVGHSKQLTYSMFFTSNLGVGQLLIALSSSGCCGC</sequence>
<accession>A0ACC3TYH8</accession>
<name>A0ACC3TYH8_9ASCO</name>
<reference evidence="2" key="1">
    <citation type="journal article" date="2024" name="Front. Bioeng. Biotechnol.">
        <title>Genome-scale model development and genomic sequencing of the oleaginous clade Lipomyces.</title>
        <authorList>
            <person name="Czajka J.J."/>
            <person name="Han Y."/>
            <person name="Kim J."/>
            <person name="Mondo S.J."/>
            <person name="Hofstad B.A."/>
            <person name="Robles A."/>
            <person name="Haridas S."/>
            <person name="Riley R."/>
            <person name="LaButti K."/>
            <person name="Pangilinan J."/>
            <person name="Andreopoulos W."/>
            <person name="Lipzen A."/>
            <person name="Yan J."/>
            <person name="Wang M."/>
            <person name="Ng V."/>
            <person name="Grigoriev I.V."/>
            <person name="Spatafora J.W."/>
            <person name="Magnuson J.K."/>
            <person name="Baker S.E."/>
            <person name="Pomraning K.R."/>
        </authorList>
    </citation>
    <scope>NUCLEOTIDE SEQUENCE [LARGE SCALE GENOMIC DNA]</scope>
    <source>
        <strain evidence="2">CBS 10300</strain>
    </source>
</reference>
<organism evidence="1 2">
    <name type="scientific">Lipomyces orientalis</name>
    <dbReference type="NCBI Taxonomy" id="1233043"/>
    <lineage>
        <taxon>Eukaryota</taxon>
        <taxon>Fungi</taxon>
        <taxon>Dikarya</taxon>
        <taxon>Ascomycota</taxon>
        <taxon>Saccharomycotina</taxon>
        <taxon>Lipomycetes</taxon>
        <taxon>Lipomycetales</taxon>
        <taxon>Lipomycetaceae</taxon>
        <taxon>Lipomyces</taxon>
    </lineage>
</organism>
<proteinExistence type="predicted"/>
<keyword evidence="1" id="KW-0687">Ribonucleoprotein</keyword>
<evidence type="ECO:0000313" key="1">
    <source>
        <dbReference type="EMBL" id="KAK9325732.1"/>
    </source>
</evidence>
<comment type="caution">
    <text evidence="1">The sequence shown here is derived from an EMBL/GenBank/DDBJ whole genome shotgun (WGS) entry which is preliminary data.</text>
</comment>
<dbReference type="EMBL" id="MU970038">
    <property type="protein sequence ID" value="KAK9325732.1"/>
    <property type="molecule type" value="Genomic_DNA"/>
</dbReference>